<evidence type="ECO:0000256" key="2">
    <source>
        <dbReference type="SAM" id="Phobius"/>
    </source>
</evidence>
<keyword evidence="2" id="KW-0812">Transmembrane</keyword>
<dbReference type="Gene3D" id="2.140.10.10">
    <property type="entry name" value="Quinoprotein alcohol dehydrogenase-like superfamily"/>
    <property type="match status" value="1"/>
</dbReference>
<accession>A0ABR8TVA8</accession>
<evidence type="ECO:0000256" key="1">
    <source>
        <dbReference type="SAM" id="MobiDB-lite"/>
    </source>
</evidence>
<dbReference type="PANTHER" id="PTHR34512:SF30">
    <property type="entry name" value="OUTER MEMBRANE PROTEIN ASSEMBLY FACTOR BAMB"/>
    <property type="match status" value="1"/>
</dbReference>
<organism evidence="4 5">
    <name type="scientific">Oerskovia merdavium</name>
    <dbReference type="NCBI Taxonomy" id="2762227"/>
    <lineage>
        <taxon>Bacteria</taxon>
        <taxon>Bacillati</taxon>
        <taxon>Actinomycetota</taxon>
        <taxon>Actinomycetes</taxon>
        <taxon>Micrococcales</taxon>
        <taxon>Cellulomonadaceae</taxon>
        <taxon>Oerskovia</taxon>
    </lineage>
</organism>
<comment type="caution">
    <text evidence="4">The sequence shown here is derived from an EMBL/GenBank/DDBJ whole genome shotgun (WGS) entry which is preliminary data.</text>
</comment>
<dbReference type="RefSeq" id="WP_191800937.1">
    <property type="nucleotide sequence ID" value="NZ_JACSQF010000002.1"/>
</dbReference>
<evidence type="ECO:0000313" key="4">
    <source>
        <dbReference type="EMBL" id="MBD7979719.1"/>
    </source>
</evidence>
<gene>
    <name evidence="4" type="ORF">H9641_03155</name>
</gene>
<protein>
    <submittedName>
        <fullName evidence="4">PQQ-binding-like beta-propeller repeat protein</fullName>
    </submittedName>
</protein>
<dbReference type="SUPFAM" id="SSF50998">
    <property type="entry name" value="Quinoprotein alcohol dehydrogenase-like"/>
    <property type="match status" value="1"/>
</dbReference>
<feature type="region of interest" description="Disordered" evidence="1">
    <location>
        <begin position="168"/>
        <end position="209"/>
    </location>
</feature>
<sequence>MRRRTKDGSEGRMRSFALEEAEEDVDEPPGPLPARGTQATGAGRGGVPDDGARLPSVSHGPASRDVPGRARSGRRPSRRTRALLGAAIATVIVLVVGGLVVGERNEAARIERVLASSGGVRSLGPDVAVVWRIDPVAGGNAPDLGRWSQPTVVDGVLVVPGDPVAGYDPTTGERLWSASESSAASERARSGDQTRCIGSGPRSDSGPVVCTTSSYRPVTIFGETSEEAHLRRIEVVDPVTGDVLTARSVDEETTAATVAFTDGLATFAWGSGGQVVVTLEDLATGELRWSRELVPEPGEGVESPRYLQGWPDGDELRVEATGLSATLDADGSSVGAREGMSWDSTLPDGGRVSTGGDGTWTVFAPDGHGAFSVEGNLVLFDVTDGSADVPLLVSAGGDVMDAAGTIARPTFSALDRRTGRTLWTADGTLERAVAQVGDVGVLSGAGRLWGVDLATGERVWEAEGTLAYGQSFTDGTDLYLVGQSGTGATRVTAISVDSGQELWEADVPELSTWTFSARGRLVLVTDEGGLLGLG</sequence>
<feature type="region of interest" description="Disordered" evidence="1">
    <location>
        <begin position="329"/>
        <end position="353"/>
    </location>
</feature>
<evidence type="ECO:0000313" key="5">
    <source>
        <dbReference type="Proteomes" id="UP000655570"/>
    </source>
</evidence>
<dbReference type="InterPro" id="IPR011047">
    <property type="entry name" value="Quinoprotein_ADH-like_sf"/>
</dbReference>
<keyword evidence="2" id="KW-0472">Membrane</keyword>
<dbReference type="Gene3D" id="2.130.10.10">
    <property type="entry name" value="YVTN repeat-like/Quinoprotein amine dehydrogenase"/>
    <property type="match status" value="1"/>
</dbReference>
<evidence type="ECO:0000259" key="3">
    <source>
        <dbReference type="Pfam" id="PF13360"/>
    </source>
</evidence>
<feature type="domain" description="Pyrrolo-quinoline quinone repeat" evidence="3">
    <location>
        <begin position="407"/>
        <end position="509"/>
    </location>
</feature>
<keyword evidence="2" id="KW-1133">Transmembrane helix</keyword>
<reference evidence="4 5" key="1">
    <citation type="submission" date="2020-08" db="EMBL/GenBank/DDBJ databases">
        <title>A Genomic Blueprint of the Chicken Gut Microbiome.</title>
        <authorList>
            <person name="Gilroy R."/>
            <person name="Ravi A."/>
            <person name="Getino M."/>
            <person name="Pursley I."/>
            <person name="Horton D.L."/>
            <person name="Alikhan N.-F."/>
            <person name="Baker D."/>
            <person name="Gharbi K."/>
            <person name="Hall N."/>
            <person name="Watson M."/>
            <person name="Adriaenssens E.M."/>
            <person name="Foster-Nyarko E."/>
            <person name="Jarju S."/>
            <person name="Secka A."/>
            <person name="Antonio M."/>
            <person name="Oren A."/>
            <person name="Chaudhuri R."/>
            <person name="La Ragione R.M."/>
            <person name="Hildebrand F."/>
            <person name="Pallen M.J."/>
        </authorList>
    </citation>
    <scope>NUCLEOTIDE SEQUENCE [LARGE SCALE GENOMIC DNA]</scope>
    <source>
        <strain evidence="4 5">Sa2CUA9</strain>
    </source>
</reference>
<dbReference type="PANTHER" id="PTHR34512">
    <property type="entry name" value="CELL SURFACE PROTEIN"/>
    <property type="match status" value="1"/>
</dbReference>
<feature type="region of interest" description="Disordered" evidence="1">
    <location>
        <begin position="1"/>
        <end position="78"/>
    </location>
</feature>
<dbReference type="InterPro" id="IPR015943">
    <property type="entry name" value="WD40/YVTN_repeat-like_dom_sf"/>
</dbReference>
<feature type="transmembrane region" description="Helical" evidence="2">
    <location>
        <begin position="82"/>
        <end position="102"/>
    </location>
</feature>
<dbReference type="EMBL" id="JACSQF010000002">
    <property type="protein sequence ID" value="MBD7979719.1"/>
    <property type="molecule type" value="Genomic_DNA"/>
</dbReference>
<dbReference type="Pfam" id="PF13360">
    <property type="entry name" value="PQQ_2"/>
    <property type="match status" value="1"/>
</dbReference>
<dbReference type="InterPro" id="IPR002372">
    <property type="entry name" value="PQQ_rpt_dom"/>
</dbReference>
<feature type="compositionally biased region" description="Basic and acidic residues" evidence="1">
    <location>
        <begin position="1"/>
        <end position="13"/>
    </location>
</feature>
<dbReference type="Proteomes" id="UP000655570">
    <property type="component" value="Unassembled WGS sequence"/>
</dbReference>
<name>A0ABR8TVA8_9CELL</name>
<keyword evidence="5" id="KW-1185">Reference proteome</keyword>
<proteinExistence type="predicted"/>